<evidence type="ECO:0000313" key="2">
    <source>
        <dbReference type="Proteomes" id="UP001219585"/>
    </source>
</evidence>
<accession>A0AAJ5RVW1</accession>
<dbReference type="EMBL" id="CP113528">
    <property type="protein sequence ID" value="WDV09228.1"/>
    <property type="molecule type" value="Genomic_DNA"/>
</dbReference>
<dbReference type="AlphaFoldDB" id="A0AAJ5RVW1"/>
<gene>
    <name evidence="1" type="ORF">OU989_23355</name>
</gene>
<organism evidence="1 2">
    <name type="scientific">Lysinibacillus irui</name>
    <dbReference type="NCBI Taxonomy" id="2998077"/>
    <lineage>
        <taxon>Bacteria</taxon>
        <taxon>Bacillati</taxon>
        <taxon>Bacillota</taxon>
        <taxon>Bacilli</taxon>
        <taxon>Bacillales</taxon>
        <taxon>Bacillaceae</taxon>
        <taxon>Lysinibacillus</taxon>
    </lineage>
</organism>
<sequence length="75" mass="8701">MVTYTRTATPARQKKSMLVRLEEDMSKKVDAIRQKHDLQTDQRVGIALLEYAIDAFERGEFKLIERSKATTRSTK</sequence>
<dbReference type="Proteomes" id="UP001219585">
    <property type="component" value="Plasmid unnamed"/>
</dbReference>
<reference evidence="1" key="1">
    <citation type="submission" date="2022-11" db="EMBL/GenBank/DDBJ databases">
        <title>Lysinibacillus irui.</title>
        <authorList>
            <person name="Akintayo S.O."/>
        </authorList>
    </citation>
    <scope>NUCLEOTIDE SEQUENCE</scope>
    <source>
        <strain evidence="1">IRB4-01</strain>
        <plasmid evidence="1">unnamed</plasmid>
    </source>
</reference>
<proteinExistence type="predicted"/>
<geneLocation type="plasmid" evidence="1 2">
    <name>unnamed</name>
</geneLocation>
<protein>
    <submittedName>
        <fullName evidence="1">Uncharacterized protein</fullName>
    </submittedName>
</protein>
<keyword evidence="1" id="KW-0614">Plasmid</keyword>
<dbReference type="KEGG" id="liu:OU989_23355"/>
<name>A0AAJ5RVW1_9BACI</name>
<dbReference type="RefSeq" id="WP_221682561.1">
    <property type="nucleotide sequence ID" value="NZ_CP113528.1"/>
</dbReference>
<evidence type="ECO:0000313" key="1">
    <source>
        <dbReference type="EMBL" id="WDV09228.1"/>
    </source>
</evidence>